<reference evidence="2" key="1">
    <citation type="journal article" date="2014" name="Int. J. Syst. Evol. Microbiol.">
        <title>Complete genome sequence of Corynebacterium casei LMG S-19264T (=DSM 44701T), isolated from a smear-ripened cheese.</title>
        <authorList>
            <consortium name="US DOE Joint Genome Institute (JGI-PGF)"/>
            <person name="Walter F."/>
            <person name="Albersmeier A."/>
            <person name="Kalinowski J."/>
            <person name="Ruckert C."/>
        </authorList>
    </citation>
    <scope>NUCLEOTIDE SEQUENCE</scope>
    <source>
        <strain evidence="2">JCM 4633</strain>
    </source>
</reference>
<sequence length="271" mass="30469">MATESSQPPMAWRYCGNQIKLWRTLAGVTREELGKEAGYEYESVKSMEQGRRRPSVRLLEVADEMCGAKGLLVAARDYLQPEKEPSHHREFMAIEAEAIAVSSYEPLLVPGLLQTEAYARVLMRGHWPPPDDETLDERVAVRLNRQEKLTHRPAPLFTYVIYEGALRSGVGGAAVMKEQLAHLLATAELRNVSLHVLPVDWYATNHLNGSLTLMETAQHQHYAYVEAHSTRVLYSDTETVSNLTKGLDVISRQALSTGDSHVFIRKVMTEL</sequence>
<dbReference type="GO" id="GO:0003677">
    <property type="term" value="F:DNA binding"/>
    <property type="evidence" value="ECO:0007669"/>
    <property type="project" value="InterPro"/>
</dbReference>
<dbReference type="RefSeq" id="WP_229845137.1">
    <property type="nucleotide sequence ID" value="NZ_BMVB01000026.1"/>
</dbReference>
<organism evidence="2 3">
    <name type="scientific">Streptomyces cinnamoneus</name>
    <name type="common">Streptoverticillium cinnamoneum</name>
    <dbReference type="NCBI Taxonomy" id="53446"/>
    <lineage>
        <taxon>Bacteria</taxon>
        <taxon>Bacillati</taxon>
        <taxon>Actinomycetota</taxon>
        <taxon>Actinomycetes</taxon>
        <taxon>Kitasatosporales</taxon>
        <taxon>Streptomycetaceae</taxon>
        <taxon>Streptomyces</taxon>
        <taxon>Streptomyces cinnamoneus group</taxon>
    </lineage>
</organism>
<feature type="domain" description="HTH cro/C1-type" evidence="1">
    <location>
        <begin position="19"/>
        <end position="60"/>
    </location>
</feature>
<dbReference type="InterPro" id="IPR001387">
    <property type="entry name" value="Cro/C1-type_HTH"/>
</dbReference>
<name>A0A918TZV1_STRCJ</name>
<gene>
    <name evidence="2" type="ORF">GCM10010507_54100</name>
</gene>
<comment type="caution">
    <text evidence="2">The sequence shown here is derived from an EMBL/GenBank/DDBJ whole genome shotgun (WGS) entry which is preliminary data.</text>
</comment>
<evidence type="ECO:0000259" key="1">
    <source>
        <dbReference type="PROSITE" id="PS50943"/>
    </source>
</evidence>
<dbReference type="Pfam" id="PF13560">
    <property type="entry name" value="HTH_31"/>
    <property type="match status" value="1"/>
</dbReference>
<protein>
    <submittedName>
        <fullName evidence="2">Transcriptional regulator</fullName>
    </submittedName>
</protein>
<dbReference type="PROSITE" id="PS50943">
    <property type="entry name" value="HTH_CROC1"/>
    <property type="match status" value="1"/>
</dbReference>
<dbReference type="SMART" id="SM00530">
    <property type="entry name" value="HTH_XRE"/>
    <property type="match status" value="1"/>
</dbReference>
<dbReference type="CDD" id="cd00093">
    <property type="entry name" value="HTH_XRE"/>
    <property type="match status" value="1"/>
</dbReference>
<accession>A0A918TZV1</accession>
<dbReference type="InterPro" id="IPR010982">
    <property type="entry name" value="Lambda_DNA-bd_dom_sf"/>
</dbReference>
<dbReference type="SUPFAM" id="SSF47413">
    <property type="entry name" value="lambda repressor-like DNA-binding domains"/>
    <property type="match status" value="1"/>
</dbReference>
<reference evidence="2" key="2">
    <citation type="submission" date="2020-09" db="EMBL/GenBank/DDBJ databases">
        <authorList>
            <person name="Sun Q."/>
            <person name="Ohkuma M."/>
        </authorList>
    </citation>
    <scope>NUCLEOTIDE SEQUENCE</scope>
    <source>
        <strain evidence="2">JCM 4633</strain>
    </source>
</reference>
<dbReference type="InterPro" id="IPR043917">
    <property type="entry name" value="DUF5753"/>
</dbReference>
<evidence type="ECO:0000313" key="3">
    <source>
        <dbReference type="Proteomes" id="UP000646244"/>
    </source>
</evidence>
<dbReference type="Gene3D" id="1.10.260.40">
    <property type="entry name" value="lambda repressor-like DNA-binding domains"/>
    <property type="match status" value="1"/>
</dbReference>
<proteinExistence type="predicted"/>
<dbReference type="Pfam" id="PF19054">
    <property type="entry name" value="DUF5753"/>
    <property type="match status" value="1"/>
</dbReference>
<dbReference type="EMBL" id="BMVB01000026">
    <property type="protein sequence ID" value="GHC68759.1"/>
    <property type="molecule type" value="Genomic_DNA"/>
</dbReference>
<dbReference type="Proteomes" id="UP000646244">
    <property type="component" value="Unassembled WGS sequence"/>
</dbReference>
<dbReference type="AlphaFoldDB" id="A0A918TZV1"/>
<evidence type="ECO:0000313" key="2">
    <source>
        <dbReference type="EMBL" id="GHC68759.1"/>
    </source>
</evidence>